<evidence type="ECO:0000256" key="3">
    <source>
        <dbReference type="ARBA" id="ARBA00022827"/>
    </source>
</evidence>
<dbReference type="GO" id="GO:0004499">
    <property type="term" value="F:N,N-dimethylaniline monooxygenase activity"/>
    <property type="evidence" value="ECO:0007669"/>
    <property type="project" value="InterPro"/>
</dbReference>
<dbReference type="OrthoDB" id="66881at2759"/>
<dbReference type="PIRSF" id="PIRSF000332">
    <property type="entry name" value="FMO"/>
    <property type="match status" value="1"/>
</dbReference>
<dbReference type="Pfam" id="PF13450">
    <property type="entry name" value="NAD_binding_8"/>
    <property type="match status" value="1"/>
</dbReference>
<gene>
    <name evidence="6" type="ORF">MYCTH_2060008</name>
</gene>
<dbReference type="InterPro" id="IPR020946">
    <property type="entry name" value="Flavin_mOase-like"/>
</dbReference>
<comment type="similarity">
    <text evidence="1">Belongs to the FMO family.</text>
</comment>
<dbReference type="AlphaFoldDB" id="G2QCK6"/>
<dbReference type="GeneID" id="11512650"/>
<accession>G2QCK6</accession>
<dbReference type="Proteomes" id="UP000007322">
    <property type="component" value="Chromosome 3"/>
</dbReference>
<dbReference type="OMA" id="CFEKQSD"/>
<evidence type="ECO:0000256" key="4">
    <source>
        <dbReference type="ARBA" id="ARBA00022857"/>
    </source>
</evidence>
<dbReference type="PANTHER" id="PTHR23023">
    <property type="entry name" value="DIMETHYLANILINE MONOOXYGENASE"/>
    <property type="match status" value="1"/>
</dbReference>
<dbReference type="InterPro" id="IPR050346">
    <property type="entry name" value="FMO-like"/>
</dbReference>
<dbReference type="GO" id="GO:0050661">
    <property type="term" value="F:NADP binding"/>
    <property type="evidence" value="ECO:0007669"/>
    <property type="project" value="InterPro"/>
</dbReference>
<name>G2QCK6_THET4</name>
<organism evidence="6 7">
    <name type="scientific">Thermothelomyces thermophilus (strain ATCC 42464 / BCRC 31852 / DSM 1799)</name>
    <name type="common">Sporotrichum thermophile</name>
    <dbReference type="NCBI Taxonomy" id="573729"/>
    <lineage>
        <taxon>Eukaryota</taxon>
        <taxon>Fungi</taxon>
        <taxon>Dikarya</taxon>
        <taxon>Ascomycota</taxon>
        <taxon>Pezizomycotina</taxon>
        <taxon>Sordariomycetes</taxon>
        <taxon>Sordariomycetidae</taxon>
        <taxon>Sordariales</taxon>
        <taxon>Chaetomiaceae</taxon>
        <taxon>Thermothelomyces</taxon>
    </lineage>
</organism>
<dbReference type="SUPFAM" id="SSF51905">
    <property type="entry name" value="FAD/NAD(P)-binding domain"/>
    <property type="match status" value="2"/>
</dbReference>
<evidence type="ECO:0008006" key="8">
    <source>
        <dbReference type="Google" id="ProtNLM"/>
    </source>
</evidence>
<dbReference type="InParanoid" id="G2QCK6"/>
<reference evidence="6 7" key="1">
    <citation type="journal article" date="2011" name="Nat. Biotechnol.">
        <title>Comparative genomic analysis of the thermophilic biomass-degrading fungi Myceliophthora thermophila and Thielavia terrestris.</title>
        <authorList>
            <person name="Berka R.M."/>
            <person name="Grigoriev I.V."/>
            <person name="Otillar R."/>
            <person name="Salamov A."/>
            <person name="Grimwood J."/>
            <person name="Reid I."/>
            <person name="Ishmael N."/>
            <person name="John T."/>
            <person name="Darmond C."/>
            <person name="Moisan M.-C."/>
            <person name="Henrissat B."/>
            <person name="Coutinho P.M."/>
            <person name="Lombard V."/>
            <person name="Natvig D.O."/>
            <person name="Lindquist E."/>
            <person name="Schmutz J."/>
            <person name="Lucas S."/>
            <person name="Harris P."/>
            <person name="Powlowski J."/>
            <person name="Bellemare A."/>
            <person name="Taylor D."/>
            <person name="Butler G."/>
            <person name="de Vries R.P."/>
            <person name="Allijn I.E."/>
            <person name="van den Brink J."/>
            <person name="Ushinsky S."/>
            <person name="Storms R."/>
            <person name="Powell A.J."/>
            <person name="Paulsen I.T."/>
            <person name="Elbourne L.D.H."/>
            <person name="Baker S.E."/>
            <person name="Magnuson J."/>
            <person name="LaBoissiere S."/>
            <person name="Clutterbuck A.J."/>
            <person name="Martinez D."/>
            <person name="Wogulis M."/>
            <person name="de Leon A.L."/>
            <person name="Rey M.W."/>
            <person name="Tsang A."/>
        </authorList>
    </citation>
    <scope>NUCLEOTIDE SEQUENCE [LARGE SCALE GENOMIC DNA]</scope>
    <source>
        <strain evidence="7">ATCC 42464 / BCRC 31852 / DSM 1799</strain>
    </source>
</reference>
<evidence type="ECO:0000256" key="5">
    <source>
        <dbReference type="ARBA" id="ARBA00023002"/>
    </source>
</evidence>
<dbReference type="InterPro" id="IPR000960">
    <property type="entry name" value="Flavin_mOase"/>
</dbReference>
<dbReference type="InterPro" id="IPR036188">
    <property type="entry name" value="FAD/NAD-bd_sf"/>
</dbReference>
<dbReference type="RefSeq" id="XP_003662574.1">
    <property type="nucleotide sequence ID" value="XM_003662526.1"/>
</dbReference>
<dbReference type="eggNOG" id="KOG1399">
    <property type="taxonomic scope" value="Eukaryota"/>
</dbReference>
<dbReference type="EMBL" id="CP003004">
    <property type="protein sequence ID" value="AEO57329.1"/>
    <property type="molecule type" value="Genomic_DNA"/>
</dbReference>
<dbReference type="HOGENOM" id="CLU_006909_5_2_1"/>
<evidence type="ECO:0000313" key="6">
    <source>
        <dbReference type="EMBL" id="AEO57329.1"/>
    </source>
</evidence>
<keyword evidence="2" id="KW-0285">Flavoprotein</keyword>
<dbReference type="PRINTS" id="PR00419">
    <property type="entry name" value="ADXRDTASE"/>
</dbReference>
<keyword evidence="5" id="KW-0560">Oxidoreductase</keyword>
<sequence>MSSPASEDKREVFGLGRKVAVVGAGISGVCAAAHLIKQGLQVTVFERSGIAGGVWHYDRRVAEDPPYPNNAPSRGDYLLSKPGEFAFATPPPEHDTAAGDTADLRSRSLLPADLEAHFSPPGPCYAGLKNNVPTHLMASSLDPWPEGTEPFVSQDKVEQYIQGLASDHGVTAVTSFHTRVDEIRKTPDGTKWEIRSVALEAWDTGPRLNERTSYFDLVVVATGHYNMPRIPDTEGLKEWKERYPSRIIHSKQYRSPEPFRGRNILVIGAGVSALDICRETDGVTAKTYQSVRGGRFDLPQSLLPESTVRVPEVARYELRADSGGRLDDEAPIPGSVVLKDGQVLEGIHHVVVATGYITSYPFLPHLHSDDTPNVQAGEDIVVAAEGDMAHNLHRDIFYINDPTLAFVGVPYHVATFSLFDFQAQAVARAFAGKARLPSREEMRREYQKRMEEKGLGRGFHSLHVRGHELEYVQGLVDWEWRRAYNEMKDKTMSLFKWSENAGEEGPKEQ</sequence>
<dbReference type="Gene3D" id="3.50.50.60">
    <property type="entry name" value="FAD/NAD(P)-binding domain"/>
    <property type="match status" value="2"/>
</dbReference>
<dbReference type="GO" id="GO:0050660">
    <property type="term" value="F:flavin adenine dinucleotide binding"/>
    <property type="evidence" value="ECO:0007669"/>
    <property type="project" value="InterPro"/>
</dbReference>
<keyword evidence="4" id="KW-0521">NADP</keyword>
<dbReference type="VEuPathDB" id="FungiDB:MYCTH_2060008"/>
<evidence type="ECO:0000313" key="7">
    <source>
        <dbReference type="Proteomes" id="UP000007322"/>
    </source>
</evidence>
<keyword evidence="7" id="KW-1185">Reference proteome</keyword>
<keyword evidence="3" id="KW-0274">FAD</keyword>
<protein>
    <recommendedName>
        <fullName evidence="8">FAD dependent oxidoreductase domain-containing protein</fullName>
    </recommendedName>
</protein>
<dbReference type="Pfam" id="PF00743">
    <property type="entry name" value="FMO-like"/>
    <property type="match status" value="2"/>
</dbReference>
<evidence type="ECO:0000256" key="2">
    <source>
        <dbReference type="ARBA" id="ARBA00022630"/>
    </source>
</evidence>
<evidence type="ECO:0000256" key="1">
    <source>
        <dbReference type="ARBA" id="ARBA00009183"/>
    </source>
</evidence>
<proteinExistence type="inferred from homology"/>
<dbReference type="KEGG" id="mtm:MYCTH_2060008"/>